<sequence>MVSLSDPLPVRLDFQVGICPLSVAQLYSGNYLGLPTMFSLQDLSHNPVLGVDDNINAHFFGLQTAHQQAQFRVSHGVYPSSSSSSDLSFLRMAFPQALDAQMELQRQELECILQSQNDKLRIALHEQRKQQISALMSRLESKTQSLMRQKEEDLAEARKKGMELQDRLRKVEMESQTWQRVARANEAMIMGLNTALEEMRERQLVSFTANNNNDNSPEDAESCCCEEPKLTLMACRSCRAQRSCVIFLPCRHLCSCKSCEAFLGSCPVCESTKEASLEVFLA</sequence>
<evidence type="ECO:0000256" key="4">
    <source>
        <dbReference type="SAM" id="Coils"/>
    </source>
</evidence>
<evidence type="ECO:0008006" key="7">
    <source>
        <dbReference type="Google" id="ProtNLM"/>
    </source>
</evidence>
<dbReference type="Pfam" id="PF13920">
    <property type="entry name" value="zf-C3HC4_3"/>
    <property type="match status" value="1"/>
</dbReference>
<keyword evidence="6" id="KW-1185">Reference proteome</keyword>
<organism evidence="5 6">
    <name type="scientific">Ficus carica</name>
    <name type="common">Common fig</name>
    <dbReference type="NCBI Taxonomy" id="3494"/>
    <lineage>
        <taxon>Eukaryota</taxon>
        <taxon>Viridiplantae</taxon>
        <taxon>Streptophyta</taxon>
        <taxon>Embryophyta</taxon>
        <taxon>Tracheophyta</taxon>
        <taxon>Spermatophyta</taxon>
        <taxon>Magnoliopsida</taxon>
        <taxon>eudicotyledons</taxon>
        <taxon>Gunneridae</taxon>
        <taxon>Pentapetalae</taxon>
        <taxon>rosids</taxon>
        <taxon>fabids</taxon>
        <taxon>Rosales</taxon>
        <taxon>Moraceae</taxon>
        <taxon>Ficeae</taxon>
        <taxon>Ficus</taxon>
    </lineage>
</organism>
<name>A0AA87ZP30_FICCA</name>
<dbReference type="InterPro" id="IPR013083">
    <property type="entry name" value="Znf_RING/FYVE/PHD"/>
</dbReference>
<dbReference type="Gene3D" id="3.30.40.10">
    <property type="entry name" value="Zinc/RING finger domain, C3HC4 (zinc finger)"/>
    <property type="match status" value="1"/>
</dbReference>
<gene>
    <name evidence="5" type="ORF">TIFTF001_005561</name>
</gene>
<evidence type="ECO:0000256" key="1">
    <source>
        <dbReference type="ARBA" id="ARBA00022723"/>
    </source>
</evidence>
<reference evidence="5" key="1">
    <citation type="submission" date="2023-07" db="EMBL/GenBank/DDBJ databases">
        <title>draft genome sequence of fig (Ficus carica).</title>
        <authorList>
            <person name="Takahashi T."/>
            <person name="Nishimura K."/>
        </authorList>
    </citation>
    <scope>NUCLEOTIDE SEQUENCE</scope>
</reference>
<protein>
    <recommendedName>
        <fullName evidence="7">RING-type domain-containing protein</fullName>
    </recommendedName>
</protein>
<keyword evidence="3" id="KW-0862">Zinc</keyword>
<accession>A0AA87ZP30</accession>
<feature type="coiled-coil region" evidence="4">
    <location>
        <begin position="122"/>
        <end position="174"/>
    </location>
</feature>
<evidence type="ECO:0000256" key="2">
    <source>
        <dbReference type="ARBA" id="ARBA00022771"/>
    </source>
</evidence>
<dbReference type="GO" id="GO:0004842">
    <property type="term" value="F:ubiquitin-protein transferase activity"/>
    <property type="evidence" value="ECO:0007669"/>
    <property type="project" value="TreeGrafter"/>
</dbReference>
<dbReference type="AlphaFoldDB" id="A0AA87ZP30"/>
<dbReference type="GO" id="GO:0008270">
    <property type="term" value="F:zinc ion binding"/>
    <property type="evidence" value="ECO:0007669"/>
    <property type="project" value="UniProtKB-KW"/>
</dbReference>
<dbReference type="PANTHER" id="PTHR42647:SF22">
    <property type="entry name" value="BOI-RELATED E3 UBIQUITIN-PROTEIN LIGASE 2-RELATED"/>
    <property type="match status" value="1"/>
</dbReference>
<proteinExistence type="predicted"/>
<dbReference type="PANTHER" id="PTHR42647">
    <property type="entry name" value="SBP (S-RIBONUCLEASE BINDING PROTEIN) FAMILY PROTEIN"/>
    <property type="match status" value="1"/>
</dbReference>
<comment type="caution">
    <text evidence="5">The sequence shown here is derived from an EMBL/GenBank/DDBJ whole genome shotgun (WGS) entry which is preliminary data.</text>
</comment>
<dbReference type="EMBL" id="BTGU01000005">
    <property type="protein sequence ID" value="GMN35835.1"/>
    <property type="molecule type" value="Genomic_DNA"/>
</dbReference>
<evidence type="ECO:0000313" key="6">
    <source>
        <dbReference type="Proteomes" id="UP001187192"/>
    </source>
</evidence>
<evidence type="ECO:0000256" key="3">
    <source>
        <dbReference type="ARBA" id="ARBA00022833"/>
    </source>
</evidence>
<keyword evidence="1" id="KW-0479">Metal-binding</keyword>
<dbReference type="Proteomes" id="UP001187192">
    <property type="component" value="Unassembled WGS sequence"/>
</dbReference>
<keyword evidence="4" id="KW-0175">Coiled coil</keyword>
<keyword evidence="2" id="KW-0863">Zinc-finger</keyword>
<evidence type="ECO:0000313" key="5">
    <source>
        <dbReference type="EMBL" id="GMN35835.1"/>
    </source>
</evidence>